<dbReference type="Pfam" id="PF00691">
    <property type="entry name" value="OmpA"/>
    <property type="match status" value="1"/>
</dbReference>
<dbReference type="Gene3D" id="3.30.1330.60">
    <property type="entry name" value="OmpA-like domain"/>
    <property type="match status" value="1"/>
</dbReference>
<feature type="domain" description="OmpA-like" evidence="3">
    <location>
        <begin position="445"/>
        <end position="561"/>
    </location>
</feature>
<name>A0AAU9D9W7_9BACT</name>
<accession>A0AAU9D9W7</accession>
<dbReference type="Proteomes" id="UP001348817">
    <property type="component" value="Chromosome"/>
</dbReference>
<dbReference type="PANTHER" id="PTHR30329">
    <property type="entry name" value="STATOR ELEMENT OF FLAGELLAR MOTOR COMPLEX"/>
    <property type="match status" value="1"/>
</dbReference>
<evidence type="ECO:0000256" key="1">
    <source>
        <dbReference type="PROSITE-ProRule" id="PRU00473"/>
    </source>
</evidence>
<reference evidence="4 5" key="1">
    <citation type="submission" date="2021-12" db="EMBL/GenBank/DDBJ databases">
        <title>Genome sequencing of bacteria with rrn-lacking chromosome and rrn-plasmid.</title>
        <authorList>
            <person name="Anda M."/>
            <person name="Iwasaki W."/>
        </authorList>
    </citation>
    <scope>NUCLEOTIDE SEQUENCE [LARGE SCALE GENOMIC DNA]</scope>
    <source>
        <strain evidence="4 5">DSM 100852</strain>
    </source>
</reference>
<protein>
    <recommendedName>
        <fullName evidence="3">OmpA-like domain-containing protein</fullName>
    </recommendedName>
</protein>
<evidence type="ECO:0000256" key="2">
    <source>
        <dbReference type="SAM" id="MobiDB-lite"/>
    </source>
</evidence>
<dbReference type="AlphaFoldDB" id="A0AAU9D9W7"/>
<dbReference type="KEGG" id="fax:FUAX_21330"/>
<organism evidence="4 5">
    <name type="scientific">Fulvitalea axinellae</name>
    <dbReference type="NCBI Taxonomy" id="1182444"/>
    <lineage>
        <taxon>Bacteria</taxon>
        <taxon>Pseudomonadati</taxon>
        <taxon>Bacteroidota</taxon>
        <taxon>Cytophagia</taxon>
        <taxon>Cytophagales</taxon>
        <taxon>Persicobacteraceae</taxon>
        <taxon>Fulvitalea</taxon>
    </lineage>
</organism>
<dbReference type="EMBL" id="AP025314">
    <property type="protein sequence ID" value="BDD09701.1"/>
    <property type="molecule type" value="Genomic_DNA"/>
</dbReference>
<gene>
    <name evidence="4" type="ORF">FUAX_21330</name>
</gene>
<keyword evidence="1" id="KW-0472">Membrane</keyword>
<evidence type="ECO:0000313" key="5">
    <source>
        <dbReference type="Proteomes" id="UP001348817"/>
    </source>
</evidence>
<dbReference type="InterPro" id="IPR050330">
    <property type="entry name" value="Bact_OuterMem_StrucFunc"/>
</dbReference>
<dbReference type="InterPro" id="IPR036737">
    <property type="entry name" value="OmpA-like_sf"/>
</dbReference>
<dbReference type="Gene3D" id="2.120.10.30">
    <property type="entry name" value="TolB, C-terminal domain"/>
    <property type="match status" value="1"/>
</dbReference>
<feature type="region of interest" description="Disordered" evidence="2">
    <location>
        <begin position="338"/>
        <end position="360"/>
    </location>
</feature>
<dbReference type="GO" id="GO:0016020">
    <property type="term" value="C:membrane"/>
    <property type="evidence" value="ECO:0007669"/>
    <property type="project" value="UniProtKB-UniRule"/>
</dbReference>
<proteinExistence type="predicted"/>
<dbReference type="Pfam" id="PF07676">
    <property type="entry name" value="PD40"/>
    <property type="match status" value="2"/>
</dbReference>
<evidence type="ECO:0000259" key="3">
    <source>
        <dbReference type="PROSITE" id="PS51123"/>
    </source>
</evidence>
<dbReference type="CDD" id="cd15482">
    <property type="entry name" value="Sialidase_non-viral"/>
    <property type="match status" value="1"/>
</dbReference>
<dbReference type="Gene3D" id="2.60.40.1120">
    <property type="entry name" value="Carboxypeptidase-like, regulatory domain"/>
    <property type="match status" value="1"/>
</dbReference>
<dbReference type="InterPro" id="IPR011659">
    <property type="entry name" value="WD40"/>
</dbReference>
<sequence>MIRRVEILKAWVVALTVFFVLPAKAQRRAVEKLGPAVNSPFDERYPCFSPDGSRLYFTRLYHPDNKGGGKDKGDVWYVELDEKGNPSPAKQLGGKVNNKSENQVLGFSPDGKKMYLAYKYGKNNGRSEGISVSKSKGRSWGAPSDLDFPTMKNDADQLNGSVSHDGKVMLLSMQSYGSYGAEDLYVSFFKNGKWSDPKNLGMTVNSGYQEMTPYLAADNKTLYFASNGHGGFGSYDIFKTERLDDSWTNWTKPQNLGEKVNSAGREYSYLIGPDGETAWYVSTTDSHGYGDIKRIKVQDIGPAPKQVAERAVLEANVEVPVKPEIVAVPTPVAVVETPEPATQPETPEVPAKPVRPVAEPAVPEGPKCNVLLRLRDETNGNDIAGAKVSVNGEVLTPTGSGAFLLSRETEGEIEVEAVADGYMVAHSSILVTKGKTERALALKPITVGSVVKLENVLFSRASDQFLKGSKEALNEVVRLMEENKDMVIEIGGHTDSNGTAKLKMKLSQDRADRVKRYLVEQGIEKRRVKAKGYGSNRPVASNKSEETRKLNRRVEFTILKK</sequence>
<evidence type="ECO:0000313" key="4">
    <source>
        <dbReference type="EMBL" id="BDD09701.1"/>
    </source>
</evidence>
<dbReference type="RefSeq" id="WP_338391296.1">
    <property type="nucleotide sequence ID" value="NZ_AP025314.1"/>
</dbReference>
<dbReference type="SUPFAM" id="SSF103088">
    <property type="entry name" value="OmpA-like"/>
    <property type="match status" value="1"/>
</dbReference>
<dbReference type="CDD" id="cd07185">
    <property type="entry name" value="OmpA_C-like"/>
    <property type="match status" value="1"/>
</dbReference>
<dbReference type="InterPro" id="IPR011042">
    <property type="entry name" value="6-blade_b-propeller_TolB-like"/>
</dbReference>
<dbReference type="PANTHER" id="PTHR30329:SF21">
    <property type="entry name" value="LIPOPROTEIN YIAD-RELATED"/>
    <property type="match status" value="1"/>
</dbReference>
<dbReference type="SUPFAM" id="SSF82171">
    <property type="entry name" value="DPP6 N-terminal domain-like"/>
    <property type="match status" value="1"/>
</dbReference>
<dbReference type="InterPro" id="IPR006665">
    <property type="entry name" value="OmpA-like"/>
</dbReference>
<keyword evidence="5" id="KW-1185">Reference proteome</keyword>
<dbReference type="PROSITE" id="PS51123">
    <property type="entry name" value="OMPA_2"/>
    <property type="match status" value="1"/>
</dbReference>